<gene>
    <name evidence="2" type="ORF">SAMN05421829_10527</name>
</gene>
<feature type="region of interest" description="Disordered" evidence="1">
    <location>
        <begin position="577"/>
        <end position="604"/>
    </location>
</feature>
<proteinExistence type="predicted"/>
<dbReference type="RefSeq" id="WP_212566873.1">
    <property type="nucleotide sequence ID" value="NZ_FTMD01000005.1"/>
</dbReference>
<reference evidence="3" key="1">
    <citation type="submission" date="2017-01" db="EMBL/GenBank/DDBJ databases">
        <authorList>
            <person name="Varghese N."/>
            <person name="Submissions S."/>
        </authorList>
    </citation>
    <scope>NUCLEOTIDE SEQUENCE [LARGE SCALE GENOMIC DNA]</scope>
    <source>
        <strain evidence="3">ATCC 51758</strain>
    </source>
</reference>
<dbReference type="AlphaFoldDB" id="A0A1N6TKR9"/>
<feature type="region of interest" description="Disordered" evidence="1">
    <location>
        <begin position="505"/>
        <end position="526"/>
    </location>
</feature>
<evidence type="ECO:0000313" key="2">
    <source>
        <dbReference type="EMBL" id="SIQ53857.1"/>
    </source>
</evidence>
<evidence type="ECO:0008006" key="4">
    <source>
        <dbReference type="Google" id="ProtNLM"/>
    </source>
</evidence>
<organism evidence="2 3">
    <name type="scientific">Aromatoleum tolulyticum</name>
    <dbReference type="NCBI Taxonomy" id="34027"/>
    <lineage>
        <taxon>Bacteria</taxon>
        <taxon>Pseudomonadati</taxon>
        <taxon>Pseudomonadota</taxon>
        <taxon>Betaproteobacteria</taxon>
        <taxon>Rhodocyclales</taxon>
        <taxon>Rhodocyclaceae</taxon>
        <taxon>Aromatoleum</taxon>
    </lineage>
</organism>
<evidence type="ECO:0000256" key="1">
    <source>
        <dbReference type="SAM" id="MobiDB-lite"/>
    </source>
</evidence>
<accession>A0A1N6TKR9</accession>
<dbReference type="InterPro" id="IPR029058">
    <property type="entry name" value="AB_hydrolase_fold"/>
</dbReference>
<dbReference type="STRING" id="34027.SAMN05421829_10527"/>
<name>A0A1N6TKR9_9RHOO</name>
<dbReference type="Gene3D" id="3.40.50.1820">
    <property type="entry name" value="alpha/beta hydrolase"/>
    <property type="match status" value="1"/>
</dbReference>
<dbReference type="Proteomes" id="UP000186819">
    <property type="component" value="Unassembled WGS sequence"/>
</dbReference>
<keyword evidence="3" id="KW-1185">Reference proteome</keyword>
<dbReference type="SUPFAM" id="SSF53474">
    <property type="entry name" value="alpha/beta-Hydrolases"/>
    <property type="match status" value="1"/>
</dbReference>
<feature type="compositionally biased region" description="Low complexity" evidence="1">
    <location>
        <begin position="589"/>
        <end position="604"/>
    </location>
</feature>
<sequence length="604" mass="67662">MPDATPIPVHRQATRRVALQFDEHGNPMFATVCSPESFPARALAVAPKRHVIPVIFVPGIMGSNLRTKYEFDEKRAPAWRPPNSKWQGIKEWWWRSDQKPKERQEQLTPWRCEVDPGGEISLTSSTYSLTTAEARRRGWGEINWGSYGSVLLELERVLNDQYEDCGQRDAKVMATWKHAMTLRRPQEGKGDLDLAKVWGVVKGECTPLTEDEFKRLDDYYYPVWACGYNWLESNEESAKRLVARIDEALAWYGRPECHFIPEGRVLIVTHSMGGLVGRRAAQLAEDRILGVVHGVQPVGGAPVVYRRFRAGTESGGWWDMVGNMTATVMGADAADITCVMANAPGPLELLPTKHYPSGWLRFEYEADGKTEELMEALPKADPYAEIYAKRVQDVWWGMVDETLIDPAGLAKEADTTPIKMYREALKAAVKFHDGLKLHFHPRTYAHYGSDTDRAAFGWVRWVSSDDVPGPMREKLKTLQATEWTRKGKAKLGDRAQPVRLKLANRAVPDSAEDDNAGDETVPRPSGLLAEKGNVKTVFCMKGFDHQSSYANRDVLDNLSWCLGKLILDAKPISEITQSKGSAWTEPSDADSSGAASQSSQEEVQ</sequence>
<dbReference type="EMBL" id="FTMD01000005">
    <property type="protein sequence ID" value="SIQ53857.1"/>
    <property type="molecule type" value="Genomic_DNA"/>
</dbReference>
<protein>
    <recommendedName>
        <fullName evidence="4">PGAP1-like protein</fullName>
    </recommendedName>
</protein>
<evidence type="ECO:0000313" key="3">
    <source>
        <dbReference type="Proteomes" id="UP000186819"/>
    </source>
</evidence>